<dbReference type="EMBL" id="PTRA01000001">
    <property type="protein sequence ID" value="PQA60028.1"/>
    <property type="molecule type" value="Genomic_DNA"/>
</dbReference>
<accession>A0A2S7IQW6</accession>
<protein>
    <recommendedName>
        <fullName evidence="3">Lipocalin-like domain-containing protein</fullName>
    </recommendedName>
</protein>
<evidence type="ECO:0000313" key="2">
    <source>
        <dbReference type="Proteomes" id="UP000239590"/>
    </source>
</evidence>
<comment type="caution">
    <text evidence="1">The sequence shown here is derived from an EMBL/GenBank/DDBJ whole genome shotgun (WGS) entry which is preliminary data.</text>
</comment>
<dbReference type="Proteomes" id="UP000239590">
    <property type="component" value="Unassembled WGS sequence"/>
</dbReference>
<proteinExistence type="predicted"/>
<keyword evidence="2" id="KW-1185">Reference proteome</keyword>
<sequence length="142" mass="15476">MGLLSLVLFTFASCKKDPDQPKTSAKEDMLINTSWKLNRVTDVDGKVIDRSRLGVFTDAIYAMSIQFQTNNRVRALNESGQVLNGGTWYLNADETVVDIDVSGFAGAFKLVTLSSNSLTLQQANVQVDGKAQAANLEFIPGK</sequence>
<dbReference type="AlphaFoldDB" id="A0A2S7IQW6"/>
<evidence type="ECO:0008006" key="3">
    <source>
        <dbReference type="Google" id="ProtNLM"/>
    </source>
</evidence>
<reference evidence="2" key="1">
    <citation type="submission" date="2018-02" db="EMBL/GenBank/DDBJ databases">
        <title>Genome sequencing of Solimonas sp. HR-BB.</title>
        <authorList>
            <person name="Lee Y."/>
            <person name="Jeon C.O."/>
        </authorList>
    </citation>
    <scope>NUCLEOTIDE SEQUENCE [LARGE SCALE GENOMIC DNA]</scope>
    <source>
        <strain evidence="2">HR-U</strain>
    </source>
</reference>
<name>A0A2S7IQW6_9BACT</name>
<gene>
    <name evidence="1" type="ORF">C5O19_10545</name>
</gene>
<organism evidence="1 2">
    <name type="scientific">Siphonobacter curvatus</name>
    <dbReference type="NCBI Taxonomy" id="2094562"/>
    <lineage>
        <taxon>Bacteria</taxon>
        <taxon>Pseudomonadati</taxon>
        <taxon>Bacteroidota</taxon>
        <taxon>Cytophagia</taxon>
        <taxon>Cytophagales</taxon>
        <taxon>Cytophagaceae</taxon>
        <taxon>Siphonobacter</taxon>
    </lineage>
</organism>
<evidence type="ECO:0000313" key="1">
    <source>
        <dbReference type="EMBL" id="PQA60028.1"/>
    </source>
</evidence>